<accession>A0AAE1DQ45</accession>
<evidence type="ECO:0000313" key="2">
    <source>
        <dbReference type="Proteomes" id="UP001283361"/>
    </source>
</evidence>
<sequence length="82" mass="8948">MSLHGLDLELRAMAKTILPNNRGLTELSVTVEAFCILALRSPIQGLGTATTFRYETSSVYKVVKNASLTTDAINPLVLTYFS</sequence>
<organism evidence="1 2">
    <name type="scientific">Elysia crispata</name>
    <name type="common">lettuce slug</name>
    <dbReference type="NCBI Taxonomy" id="231223"/>
    <lineage>
        <taxon>Eukaryota</taxon>
        <taxon>Metazoa</taxon>
        <taxon>Spiralia</taxon>
        <taxon>Lophotrochozoa</taxon>
        <taxon>Mollusca</taxon>
        <taxon>Gastropoda</taxon>
        <taxon>Heterobranchia</taxon>
        <taxon>Euthyneura</taxon>
        <taxon>Panpulmonata</taxon>
        <taxon>Sacoglossa</taxon>
        <taxon>Placobranchoidea</taxon>
        <taxon>Plakobranchidae</taxon>
        <taxon>Elysia</taxon>
    </lineage>
</organism>
<keyword evidence="2" id="KW-1185">Reference proteome</keyword>
<dbReference type="Proteomes" id="UP001283361">
    <property type="component" value="Unassembled WGS sequence"/>
</dbReference>
<name>A0AAE1DQ45_9GAST</name>
<dbReference type="AlphaFoldDB" id="A0AAE1DQ45"/>
<proteinExistence type="predicted"/>
<dbReference type="EMBL" id="JAWDGP010002895">
    <property type="protein sequence ID" value="KAK3778754.1"/>
    <property type="molecule type" value="Genomic_DNA"/>
</dbReference>
<comment type="caution">
    <text evidence="1">The sequence shown here is derived from an EMBL/GenBank/DDBJ whole genome shotgun (WGS) entry which is preliminary data.</text>
</comment>
<reference evidence="1" key="1">
    <citation type="journal article" date="2023" name="G3 (Bethesda)">
        <title>A reference genome for the long-term kleptoplast-retaining sea slug Elysia crispata morphotype clarki.</title>
        <authorList>
            <person name="Eastman K.E."/>
            <person name="Pendleton A.L."/>
            <person name="Shaikh M.A."/>
            <person name="Suttiyut T."/>
            <person name="Ogas R."/>
            <person name="Tomko P."/>
            <person name="Gavelis G."/>
            <person name="Widhalm J.R."/>
            <person name="Wisecaver J.H."/>
        </authorList>
    </citation>
    <scope>NUCLEOTIDE SEQUENCE</scope>
    <source>
        <strain evidence="1">ECLA1</strain>
    </source>
</reference>
<protein>
    <submittedName>
        <fullName evidence="1">Uncharacterized protein</fullName>
    </submittedName>
</protein>
<gene>
    <name evidence="1" type="ORF">RRG08_013025</name>
</gene>
<evidence type="ECO:0000313" key="1">
    <source>
        <dbReference type="EMBL" id="KAK3778754.1"/>
    </source>
</evidence>